<accession>A0AAP8NMB4</accession>
<dbReference type="EMBL" id="PJKN01000001">
    <property type="protein sequence ID" value="PNC57534.1"/>
    <property type="molecule type" value="Genomic_DNA"/>
</dbReference>
<evidence type="ECO:0008006" key="4">
    <source>
        <dbReference type="Google" id="ProtNLM"/>
    </source>
</evidence>
<protein>
    <recommendedName>
        <fullName evidence="4">Lipoprotein</fullName>
    </recommendedName>
</protein>
<name>A0AAP8NMB4_9BACT</name>
<comment type="caution">
    <text evidence="2">The sequence shown here is derived from an EMBL/GenBank/DDBJ whole genome shotgun (WGS) entry which is preliminary data.</text>
</comment>
<evidence type="ECO:0000313" key="2">
    <source>
        <dbReference type="EMBL" id="PNC57534.1"/>
    </source>
</evidence>
<feature type="region of interest" description="Disordered" evidence="1">
    <location>
        <begin position="26"/>
        <end position="63"/>
    </location>
</feature>
<gene>
    <name evidence="2" type="ORF">CXU09_00175</name>
</gene>
<reference evidence="2 3" key="1">
    <citation type="journal article" date="2017" name="BMC Genomics">
        <title>Genome sequencing of 39 Akkermansia muciniphila isolates reveals its population structure, genomic and functional diverisity, and global distribution in mammalian gut microbiotas.</title>
        <authorList>
            <person name="Guo X."/>
            <person name="Li S."/>
            <person name="Zhang J."/>
            <person name="Wu F."/>
            <person name="Li X."/>
            <person name="Wu D."/>
            <person name="Zhang M."/>
            <person name="Ou Z."/>
            <person name="Jie Z."/>
            <person name="Yan Q."/>
            <person name="Li P."/>
            <person name="Yi J."/>
            <person name="Peng Y."/>
        </authorList>
    </citation>
    <scope>NUCLEOTIDE SEQUENCE [LARGE SCALE GENOMIC DNA]</scope>
    <source>
        <strain evidence="2 3">GP43</strain>
    </source>
</reference>
<sequence length="78" mass="9229">MKMNIIPVFAAAASIVLAAGCHHRHHDRDYYRSGPPRHDHYHHDRDGWEQRRTKPVPKPRPHYITANHASYPRLYQLL</sequence>
<proteinExistence type="predicted"/>
<evidence type="ECO:0000313" key="3">
    <source>
        <dbReference type="Proteomes" id="UP000235914"/>
    </source>
</evidence>
<dbReference type="PROSITE" id="PS51257">
    <property type="entry name" value="PROKAR_LIPOPROTEIN"/>
    <property type="match status" value="1"/>
</dbReference>
<feature type="compositionally biased region" description="Basic and acidic residues" evidence="1">
    <location>
        <begin position="27"/>
        <end position="52"/>
    </location>
</feature>
<dbReference type="AlphaFoldDB" id="A0AAP8NMB4"/>
<evidence type="ECO:0000256" key="1">
    <source>
        <dbReference type="SAM" id="MobiDB-lite"/>
    </source>
</evidence>
<organism evidence="2 3">
    <name type="scientific">Akkermansia muciniphila</name>
    <dbReference type="NCBI Taxonomy" id="239935"/>
    <lineage>
        <taxon>Bacteria</taxon>
        <taxon>Pseudomonadati</taxon>
        <taxon>Verrucomicrobiota</taxon>
        <taxon>Verrucomicrobiia</taxon>
        <taxon>Verrucomicrobiales</taxon>
        <taxon>Akkermansiaceae</taxon>
        <taxon>Akkermansia</taxon>
    </lineage>
</organism>
<dbReference type="Proteomes" id="UP000235914">
    <property type="component" value="Unassembled WGS sequence"/>
</dbReference>